<evidence type="ECO:0000313" key="4">
    <source>
        <dbReference type="Proteomes" id="UP000823915"/>
    </source>
</evidence>
<feature type="region of interest" description="Disordered" evidence="1">
    <location>
        <begin position="43"/>
        <end position="62"/>
    </location>
</feature>
<dbReference type="Pfam" id="PF07561">
    <property type="entry name" value="DUF1540"/>
    <property type="match status" value="2"/>
</dbReference>
<reference evidence="3" key="2">
    <citation type="submission" date="2021-04" db="EMBL/GenBank/DDBJ databases">
        <authorList>
            <person name="Gilroy R."/>
        </authorList>
    </citation>
    <scope>NUCLEOTIDE SEQUENCE</scope>
    <source>
        <strain evidence="3">1282</strain>
    </source>
</reference>
<gene>
    <name evidence="3" type="ORF">H9838_06575</name>
</gene>
<dbReference type="AlphaFoldDB" id="A0A9D1YD93"/>
<name>A0A9D1YD93_9FIRM</name>
<reference evidence="3" key="1">
    <citation type="journal article" date="2021" name="PeerJ">
        <title>Extensive microbial diversity within the chicken gut microbiome revealed by metagenomics and culture.</title>
        <authorList>
            <person name="Gilroy R."/>
            <person name="Ravi A."/>
            <person name="Getino M."/>
            <person name="Pursley I."/>
            <person name="Horton D.L."/>
            <person name="Alikhan N.F."/>
            <person name="Baker D."/>
            <person name="Gharbi K."/>
            <person name="Hall N."/>
            <person name="Watson M."/>
            <person name="Adriaenssens E.M."/>
            <person name="Foster-Nyarko E."/>
            <person name="Jarju S."/>
            <person name="Secka A."/>
            <person name="Antonio M."/>
            <person name="Oren A."/>
            <person name="Chaudhuri R.R."/>
            <person name="La Ragione R."/>
            <person name="Hildebrand F."/>
            <person name="Pallen M.J."/>
        </authorList>
    </citation>
    <scope>NUCLEOTIDE SEQUENCE</scope>
    <source>
        <strain evidence="3">1282</strain>
    </source>
</reference>
<dbReference type="InterPro" id="IPR011437">
    <property type="entry name" value="DUF1540"/>
</dbReference>
<feature type="domain" description="DUF1540" evidence="2">
    <location>
        <begin position="65"/>
        <end position="105"/>
    </location>
</feature>
<protein>
    <submittedName>
        <fullName evidence="3">DUF1540 domain-containing protein</fullName>
    </submittedName>
</protein>
<sequence>MRNRLQCEVTSCQHYSNSQCCLPGIQVEGPGARQPSQTCCASYQERRPGSGENASHSRPSGHSDIRCQACHCTYNQGEDCTASSVSVGCCGGQATSKSGTECRSFREK</sequence>
<organism evidence="3 4">
    <name type="scientific">Candidatus Acutalibacter pullistercoris</name>
    <dbReference type="NCBI Taxonomy" id="2838418"/>
    <lineage>
        <taxon>Bacteria</taxon>
        <taxon>Bacillati</taxon>
        <taxon>Bacillota</taxon>
        <taxon>Clostridia</taxon>
        <taxon>Eubacteriales</taxon>
        <taxon>Acutalibacteraceae</taxon>
        <taxon>Acutalibacter</taxon>
    </lineage>
</organism>
<feature type="domain" description="DUF1540" evidence="2">
    <location>
        <begin position="6"/>
        <end position="43"/>
    </location>
</feature>
<comment type="caution">
    <text evidence="3">The sequence shown here is derived from an EMBL/GenBank/DDBJ whole genome shotgun (WGS) entry which is preliminary data.</text>
</comment>
<dbReference type="EMBL" id="DXDU01000107">
    <property type="protein sequence ID" value="HIY26822.1"/>
    <property type="molecule type" value="Genomic_DNA"/>
</dbReference>
<proteinExistence type="predicted"/>
<evidence type="ECO:0000256" key="1">
    <source>
        <dbReference type="SAM" id="MobiDB-lite"/>
    </source>
</evidence>
<evidence type="ECO:0000313" key="3">
    <source>
        <dbReference type="EMBL" id="HIY26822.1"/>
    </source>
</evidence>
<dbReference type="Proteomes" id="UP000823915">
    <property type="component" value="Unassembled WGS sequence"/>
</dbReference>
<accession>A0A9D1YD93</accession>
<evidence type="ECO:0000259" key="2">
    <source>
        <dbReference type="Pfam" id="PF07561"/>
    </source>
</evidence>